<dbReference type="SUPFAM" id="SSF57667">
    <property type="entry name" value="beta-beta-alpha zinc fingers"/>
    <property type="match status" value="1"/>
</dbReference>
<evidence type="ECO:0000313" key="9">
    <source>
        <dbReference type="EMBL" id="TKA69497.1"/>
    </source>
</evidence>
<evidence type="ECO:0000313" key="10">
    <source>
        <dbReference type="Proteomes" id="UP000309340"/>
    </source>
</evidence>
<dbReference type="GO" id="GO:0000981">
    <property type="term" value="F:DNA-binding transcription factor activity, RNA polymerase II-specific"/>
    <property type="evidence" value="ECO:0007669"/>
    <property type="project" value="TreeGrafter"/>
</dbReference>
<dbReference type="PROSITE" id="PS50157">
    <property type="entry name" value="ZINC_FINGER_C2H2_2"/>
    <property type="match status" value="2"/>
</dbReference>
<reference evidence="9 10" key="1">
    <citation type="submission" date="2017-03" db="EMBL/GenBank/DDBJ databases">
        <title>Genomes of endolithic fungi from Antarctica.</title>
        <authorList>
            <person name="Coleine C."/>
            <person name="Masonjones S."/>
            <person name="Stajich J.E."/>
        </authorList>
    </citation>
    <scope>NUCLEOTIDE SEQUENCE [LARGE SCALE GENOMIC DNA]</scope>
    <source>
        <strain evidence="9 10">CCFEE 5184</strain>
    </source>
</reference>
<dbReference type="AlphaFoldDB" id="A0A4U0X1L9"/>
<protein>
    <recommendedName>
        <fullName evidence="5">C2H2 type master regulator of conidiophore development brlA</fullName>
    </recommendedName>
</protein>
<gene>
    <name evidence="9" type="ORF">B0A55_07986</name>
</gene>
<dbReference type="FunFam" id="3.30.160.60:FF:000100">
    <property type="entry name" value="Zinc finger 45-like"/>
    <property type="match status" value="1"/>
</dbReference>
<dbReference type="STRING" id="329884.A0A4U0X1L9"/>
<dbReference type="Pfam" id="PF00096">
    <property type="entry name" value="zf-C2H2"/>
    <property type="match status" value="1"/>
</dbReference>
<proteinExistence type="predicted"/>
<feature type="region of interest" description="Disordered" evidence="7">
    <location>
        <begin position="1"/>
        <end position="70"/>
    </location>
</feature>
<dbReference type="Gene3D" id="3.30.160.60">
    <property type="entry name" value="Classic Zinc Finger"/>
    <property type="match status" value="2"/>
</dbReference>
<evidence type="ECO:0000256" key="5">
    <source>
        <dbReference type="ARBA" id="ARBA00044085"/>
    </source>
</evidence>
<dbReference type="OrthoDB" id="6910977at2759"/>
<organism evidence="9 10">
    <name type="scientific">Friedmanniomyces simplex</name>
    <dbReference type="NCBI Taxonomy" id="329884"/>
    <lineage>
        <taxon>Eukaryota</taxon>
        <taxon>Fungi</taxon>
        <taxon>Dikarya</taxon>
        <taxon>Ascomycota</taxon>
        <taxon>Pezizomycotina</taxon>
        <taxon>Dothideomycetes</taxon>
        <taxon>Dothideomycetidae</taxon>
        <taxon>Mycosphaerellales</taxon>
        <taxon>Teratosphaeriaceae</taxon>
        <taxon>Friedmanniomyces</taxon>
    </lineage>
</organism>
<dbReference type="PANTHER" id="PTHR14003:SF19">
    <property type="entry name" value="YY2 TRANSCRIPTION FACTOR"/>
    <property type="match status" value="1"/>
</dbReference>
<evidence type="ECO:0000256" key="1">
    <source>
        <dbReference type="ARBA" id="ARBA00022723"/>
    </source>
</evidence>
<dbReference type="PANTHER" id="PTHR14003">
    <property type="entry name" value="TRANSCRIPTIONAL REPRESSOR PROTEIN YY"/>
    <property type="match status" value="1"/>
</dbReference>
<dbReference type="EMBL" id="NAJQ01000445">
    <property type="protein sequence ID" value="TKA69497.1"/>
    <property type="molecule type" value="Genomic_DNA"/>
</dbReference>
<keyword evidence="1" id="KW-0479">Metal-binding</keyword>
<evidence type="ECO:0000256" key="2">
    <source>
        <dbReference type="ARBA" id="ARBA00022737"/>
    </source>
</evidence>
<feature type="compositionally biased region" description="Polar residues" evidence="7">
    <location>
        <begin position="30"/>
        <end position="59"/>
    </location>
</feature>
<name>A0A4U0X1L9_9PEZI</name>
<evidence type="ECO:0000256" key="7">
    <source>
        <dbReference type="SAM" id="MobiDB-lite"/>
    </source>
</evidence>
<keyword evidence="3 6" id="KW-0863">Zinc-finger</keyword>
<dbReference type="GO" id="GO:0000978">
    <property type="term" value="F:RNA polymerase II cis-regulatory region sequence-specific DNA binding"/>
    <property type="evidence" value="ECO:0007669"/>
    <property type="project" value="TreeGrafter"/>
</dbReference>
<dbReference type="GO" id="GO:0000785">
    <property type="term" value="C:chromatin"/>
    <property type="evidence" value="ECO:0007669"/>
    <property type="project" value="TreeGrafter"/>
</dbReference>
<dbReference type="InterPro" id="IPR036236">
    <property type="entry name" value="Znf_C2H2_sf"/>
</dbReference>
<accession>A0A4U0X1L9</accession>
<evidence type="ECO:0000256" key="6">
    <source>
        <dbReference type="PROSITE-ProRule" id="PRU00042"/>
    </source>
</evidence>
<feature type="domain" description="C2H2-type" evidence="8">
    <location>
        <begin position="310"/>
        <end position="335"/>
    </location>
</feature>
<dbReference type="SMART" id="SM00355">
    <property type="entry name" value="ZnF_C2H2"/>
    <property type="match status" value="2"/>
</dbReference>
<evidence type="ECO:0000256" key="3">
    <source>
        <dbReference type="ARBA" id="ARBA00022771"/>
    </source>
</evidence>
<dbReference type="GO" id="GO:0005667">
    <property type="term" value="C:transcription regulator complex"/>
    <property type="evidence" value="ECO:0007669"/>
    <property type="project" value="TreeGrafter"/>
</dbReference>
<feature type="domain" description="C2H2-type" evidence="8">
    <location>
        <begin position="280"/>
        <end position="307"/>
    </location>
</feature>
<dbReference type="PROSITE" id="PS00028">
    <property type="entry name" value="ZINC_FINGER_C2H2_1"/>
    <property type="match status" value="1"/>
</dbReference>
<evidence type="ECO:0000259" key="8">
    <source>
        <dbReference type="PROSITE" id="PS50157"/>
    </source>
</evidence>
<keyword evidence="10" id="KW-1185">Reference proteome</keyword>
<dbReference type="Proteomes" id="UP000309340">
    <property type="component" value="Unassembled WGS sequence"/>
</dbReference>
<dbReference type="InterPro" id="IPR013087">
    <property type="entry name" value="Znf_C2H2_type"/>
</dbReference>
<dbReference type="GO" id="GO:0008270">
    <property type="term" value="F:zinc ion binding"/>
    <property type="evidence" value="ECO:0007669"/>
    <property type="project" value="UniProtKB-KW"/>
</dbReference>
<sequence length="335" mass="36862">MAYYPVRSPEKPPTLTHRQSRSMPTPPASANPQQAGSDWYTTQSEHQNPSAAHALQSSDPEPFGLGLLPSASTTSTAEQMYQDLNITAQAYSTPFQWPSELATSLQLPYEAVGVPEHLWFPASSSWSTVSPPAMVWQPTFAAPPMYDPPPSLSSYSASPHPSAMSSPAYSEGYARNAGSPMVKLEEPVERVAFLPNGFPEPSGGEISHLMGSPESAMHPPALPWRHLATPLVPSSSDDSKPVLSQRRPANRKAYSCDDVRASACEGRHRREYTKPEEAVCACETCGKVFQRHYNLKAHMETHDPSRAQPHVCQYPACDKHFVRRTDLLRHEQSVS</sequence>
<evidence type="ECO:0000256" key="4">
    <source>
        <dbReference type="ARBA" id="ARBA00022833"/>
    </source>
</evidence>
<keyword evidence="2" id="KW-0677">Repeat</keyword>
<keyword evidence="4" id="KW-0862">Zinc</keyword>
<comment type="caution">
    <text evidence="9">The sequence shown here is derived from an EMBL/GenBank/DDBJ whole genome shotgun (WGS) entry which is preliminary data.</text>
</comment>